<feature type="compositionally biased region" description="Low complexity" evidence="1">
    <location>
        <begin position="656"/>
        <end position="666"/>
    </location>
</feature>
<evidence type="ECO:0000256" key="1">
    <source>
        <dbReference type="SAM" id="MobiDB-lite"/>
    </source>
</evidence>
<proteinExistence type="predicted"/>
<reference evidence="2" key="2">
    <citation type="submission" date="2020-09" db="EMBL/GenBank/DDBJ databases">
        <authorList>
            <person name="Sun Q."/>
            <person name="Ohkuma M."/>
        </authorList>
    </citation>
    <scope>NUCLEOTIDE SEQUENCE</scope>
    <source>
        <strain evidence="2">JCM 4714</strain>
    </source>
</reference>
<reference evidence="2" key="1">
    <citation type="journal article" date="2014" name="Int. J. Syst. Evol. Microbiol.">
        <title>Complete genome sequence of Corynebacterium casei LMG S-19264T (=DSM 44701T), isolated from a smear-ripened cheese.</title>
        <authorList>
            <consortium name="US DOE Joint Genome Institute (JGI-PGF)"/>
            <person name="Walter F."/>
            <person name="Albersmeier A."/>
            <person name="Kalinowski J."/>
            <person name="Ruckert C."/>
        </authorList>
    </citation>
    <scope>NUCLEOTIDE SEQUENCE</scope>
    <source>
        <strain evidence="2">JCM 4714</strain>
    </source>
</reference>
<evidence type="ECO:0000313" key="3">
    <source>
        <dbReference type="Proteomes" id="UP000655443"/>
    </source>
</evidence>
<sequence length="799" mass="82054">MILRSLARLPAAGVGLALGTPAQVARQVLPTIGAAVRGAAGTAETGVRTAVRGAAAVSTTAVRVGRVGLNAVSPGHPYWQAGSRVQLPLRPRAGVTAGSVESGAGRVAAALAKRPDVLAAYWDGGLARLVVQMTQDAVTDRVVDRATELAAQQKLERPDEDVLEPAHPGHTGGIRSGALALVCDAVGATTAVAARTVRLTTTPHLVSAGVTLLREDPRVRVALRRHLGRSATDLVLAAANAAAQGIEQAPTALLLDVALRFGQLTEAIARAAAFDAVHDTLCAPDRLSLAGKQVARPPIHRYPAQEYRDQAITGTLFGAAGALLFTGDVHEAAEALLAGNPKAARFGPAAFAAALGTELAREGVLVRNLDRLRQLELIDTVVLHPQALRSSRRTVLDVNANVSDWDHDRLWQTATAALGPNGPIELRPVPDQGQSEDIGLMIASEGGRDIGTVLVGWELDPLAEAALDAARRAGLHVVVVDDGTLGDFGGLADELVGGDRPLAEVVRGLQRGGRIVLTVAHVPAGGASTGQQPSPEGREVLAGLLRSDIAVSLTDESSAVVWGADVLLLQGLAGAWRLLAAIPAARAVGEHSKIFAEAGAALAGLLVVTRGRSVETPRPPARLPARPGERGRCRVTRLGLARRAARQYRSHPTPPASGAVACPAAAGGTGPAAGESPGGRAGRSDRCAQDHRPGRTSPGVRADASDGPSGRRGARRTARSADAIASRGSDRVRAPGVHRGRAVGGRRDGHERSGRRGAALAGGTGTVRSQAGAAPTGAPGGRLRQGRDEHRGRRATGAG</sequence>
<feature type="compositionally biased region" description="Basic and acidic residues" evidence="1">
    <location>
        <begin position="745"/>
        <end position="754"/>
    </location>
</feature>
<organism evidence="2 3">
    <name type="scientific">Streptomyces alanosinicus</name>
    <dbReference type="NCBI Taxonomy" id="68171"/>
    <lineage>
        <taxon>Bacteria</taxon>
        <taxon>Bacillati</taxon>
        <taxon>Actinomycetota</taxon>
        <taxon>Actinomycetes</taxon>
        <taxon>Kitasatosporales</taxon>
        <taxon>Streptomycetaceae</taxon>
        <taxon>Streptomyces</taxon>
    </lineage>
</organism>
<gene>
    <name evidence="2" type="ORF">GCM10010339_05840</name>
</gene>
<dbReference type="EMBL" id="BMVG01000001">
    <property type="protein sequence ID" value="GHD98483.1"/>
    <property type="molecule type" value="Genomic_DNA"/>
</dbReference>
<feature type="region of interest" description="Disordered" evidence="1">
    <location>
        <begin position="643"/>
        <end position="799"/>
    </location>
</feature>
<keyword evidence="3" id="KW-1185">Reference proteome</keyword>
<evidence type="ECO:0008006" key="4">
    <source>
        <dbReference type="Google" id="ProtNLM"/>
    </source>
</evidence>
<evidence type="ECO:0000313" key="2">
    <source>
        <dbReference type="EMBL" id="GHD98483.1"/>
    </source>
</evidence>
<name>A0A919CZT9_9ACTN</name>
<accession>A0A919CZT9</accession>
<dbReference type="Proteomes" id="UP000655443">
    <property type="component" value="Unassembled WGS sequence"/>
</dbReference>
<feature type="compositionally biased region" description="Gly residues" evidence="1">
    <location>
        <begin position="667"/>
        <end position="681"/>
    </location>
</feature>
<dbReference type="AlphaFoldDB" id="A0A919CZT9"/>
<protein>
    <recommendedName>
        <fullName evidence="4">Cation-translocating P-type ATPase</fullName>
    </recommendedName>
</protein>
<comment type="caution">
    <text evidence="2">The sequence shown here is derived from an EMBL/GenBank/DDBJ whole genome shotgun (WGS) entry which is preliminary data.</text>
</comment>
<feature type="compositionally biased region" description="Basic and acidic residues" evidence="1">
    <location>
        <begin position="682"/>
        <end position="693"/>
    </location>
</feature>